<feature type="repeat" description="TPR" evidence="3">
    <location>
        <begin position="421"/>
        <end position="454"/>
    </location>
</feature>
<reference evidence="4 5" key="1">
    <citation type="submission" date="2019-06" db="EMBL/GenBank/DDBJ databases">
        <title>Draft genome sequence of Methanolobus vulcani B1d.</title>
        <authorList>
            <person name="Creighbaum A.J."/>
            <person name="Ticak T."/>
            <person name="Hariraju D."/>
            <person name="Arivett B.A."/>
            <person name="Ferguson D.J.Jr."/>
        </authorList>
    </citation>
    <scope>NUCLEOTIDE SEQUENCE [LARGE SCALE GENOMIC DNA]</scope>
    <source>
        <strain evidence="4 5">B1d</strain>
    </source>
</reference>
<dbReference type="SMART" id="SM00028">
    <property type="entry name" value="TPR"/>
    <property type="match status" value="11"/>
</dbReference>
<dbReference type="Proteomes" id="UP000319335">
    <property type="component" value="Unassembled WGS sequence"/>
</dbReference>
<dbReference type="EMBL" id="VIAQ01000019">
    <property type="protein sequence ID" value="TQD24002.1"/>
    <property type="molecule type" value="Genomic_DNA"/>
</dbReference>
<keyword evidence="1" id="KW-0677">Repeat</keyword>
<dbReference type="PROSITE" id="PS50005">
    <property type="entry name" value="TPR"/>
    <property type="match status" value="2"/>
</dbReference>
<dbReference type="Pfam" id="PF13181">
    <property type="entry name" value="TPR_8"/>
    <property type="match status" value="1"/>
</dbReference>
<dbReference type="SUPFAM" id="SSF81901">
    <property type="entry name" value="HCP-like"/>
    <property type="match status" value="1"/>
</dbReference>
<name>A0A7Z8P1M0_9EURY</name>
<accession>A0A7Z8P1M0</accession>
<dbReference type="PANTHER" id="PTHR45641">
    <property type="entry name" value="TETRATRICOPEPTIDE REPEAT PROTEIN (AFU_ORTHOLOGUE AFUA_6G03870)"/>
    <property type="match status" value="1"/>
</dbReference>
<comment type="caution">
    <text evidence="4">The sequence shown here is derived from an EMBL/GenBank/DDBJ whole genome shotgun (WGS) entry which is preliminary data.</text>
</comment>
<proteinExistence type="predicted"/>
<dbReference type="InterPro" id="IPR011990">
    <property type="entry name" value="TPR-like_helical_dom_sf"/>
</dbReference>
<evidence type="ECO:0000256" key="1">
    <source>
        <dbReference type="ARBA" id="ARBA00022737"/>
    </source>
</evidence>
<sequence>MSKKARDMAYRHFNKGVSLIEKGQHENALKILKQAAEQVKDADSPQIEVAVLQTYADLLFLQGKKEEALERYIKAADIVENEPDYLLPEQRANMFSNMALALENTGRKIEAGDRYAIAAQNYRDLVQKDPSNHSHIANMVSTLNNMGALFAETGKYEKAFDAFEEALKLQEELDVETHDENGTLRKKKTIRENLLNIPLEDASEMEKEKYEKLLQLYMKEAEAEGEKTLKVASILQNSAHVLENEGQKDAAFSKLEEALGIASTFIDNDKNADSGRKLSIGILRDMNRLLEAEEDTQKLMDKYGIILDASRYILASEPENISYKLNVAFSLDIIGNLLKDSGDIEDAIRNIKESVDIVVNILQNEVDDNNAIHAAVAIIEDMLALIELKDENESKLELYKQLGNKIGKPGQDNLELGLISADICKETGLILAEEKRYSEALENFKKALSIYETVKHATGDDSKMNEVLKNTAKAQFDLGRYDEALISYMQLIKSGETDREFSDRIDIILLELEKKADHTGDVDFIAKEYDRILGIRAELLGILPDLEGKNAGRIREIQGKKADIMVAMGQLTEALNLYEQLQMKEDSGRYIPKIIKLLEKMEMSASNQPIDKKLEVLEFLLLKYNALAEKYPDNIQILVNKASVIDGIAYTLSEKGETEESGYMCNYALETYSELAALEPENLFSVERIAALNSRLAELAVGAGIANEAEKRFLTSLETYRNLMKADPSNVEYELDHAGVLDGMGAFFLNAGMYGEAKKSYENALRSYAAIMDQNPENVTYRSYVRITLENLGYVLELMGRKDDANWMYESAKRIEEGN</sequence>
<evidence type="ECO:0000313" key="4">
    <source>
        <dbReference type="EMBL" id="TQD24002.1"/>
    </source>
</evidence>
<protein>
    <submittedName>
        <fullName evidence="4">Tetratricopeptide repeat protein</fullName>
    </submittedName>
</protein>
<gene>
    <name evidence="4" type="ORF">FKV42_12450</name>
</gene>
<dbReference type="AlphaFoldDB" id="A0A7Z8P1M0"/>
<dbReference type="SUPFAM" id="SSF48452">
    <property type="entry name" value="TPR-like"/>
    <property type="match status" value="2"/>
</dbReference>
<keyword evidence="2 3" id="KW-0802">TPR repeat</keyword>
<dbReference type="InterPro" id="IPR019734">
    <property type="entry name" value="TPR_rpt"/>
</dbReference>
<organism evidence="4 5">
    <name type="scientific">Methanolobus vulcani</name>
    <dbReference type="NCBI Taxonomy" id="38026"/>
    <lineage>
        <taxon>Archaea</taxon>
        <taxon>Methanobacteriati</taxon>
        <taxon>Methanobacteriota</taxon>
        <taxon>Stenosarchaea group</taxon>
        <taxon>Methanomicrobia</taxon>
        <taxon>Methanosarcinales</taxon>
        <taxon>Methanosarcinaceae</taxon>
        <taxon>Methanolobus</taxon>
    </lineage>
</organism>
<dbReference type="PROSITE" id="PS50293">
    <property type="entry name" value="TPR_REGION"/>
    <property type="match status" value="1"/>
</dbReference>
<dbReference type="RefSeq" id="WP_154810628.1">
    <property type="nucleotide sequence ID" value="NZ_VIAQ01000019.1"/>
</dbReference>
<evidence type="ECO:0000256" key="2">
    <source>
        <dbReference type="ARBA" id="ARBA00022803"/>
    </source>
</evidence>
<dbReference type="PANTHER" id="PTHR45641:SF19">
    <property type="entry name" value="NEPHROCYSTIN-3"/>
    <property type="match status" value="1"/>
</dbReference>
<feature type="repeat" description="TPR" evidence="3">
    <location>
        <begin position="140"/>
        <end position="173"/>
    </location>
</feature>
<evidence type="ECO:0000256" key="3">
    <source>
        <dbReference type="PROSITE-ProRule" id="PRU00339"/>
    </source>
</evidence>
<dbReference type="Gene3D" id="1.25.40.10">
    <property type="entry name" value="Tetratricopeptide repeat domain"/>
    <property type="match status" value="5"/>
</dbReference>
<keyword evidence="5" id="KW-1185">Reference proteome</keyword>
<dbReference type="OrthoDB" id="141889at2157"/>
<evidence type="ECO:0000313" key="5">
    <source>
        <dbReference type="Proteomes" id="UP000319335"/>
    </source>
</evidence>
<dbReference type="Pfam" id="PF13374">
    <property type="entry name" value="TPR_10"/>
    <property type="match status" value="1"/>
</dbReference>